<reference evidence="2 3" key="1">
    <citation type="submission" date="2018-06" db="EMBL/GenBank/DDBJ databases">
        <authorList>
            <consortium name="Pathogen Informatics"/>
            <person name="Doyle S."/>
        </authorList>
    </citation>
    <scope>NUCLEOTIDE SEQUENCE [LARGE SCALE GENOMIC DNA]</scope>
    <source>
        <strain evidence="2 3">NCTC10672</strain>
    </source>
</reference>
<dbReference type="Proteomes" id="UP000254186">
    <property type="component" value="Unassembled WGS sequence"/>
</dbReference>
<evidence type="ECO:0000313" key="3">
    <source>
        <dbReference type="Proteomes" id="UP000254186"/>
    </source>
</evidence>
<evidence type="ECO:0000313" key="2">
    <source>
        <dbReference type="EMBL" id="STP06044.1"/>
    </source>
</evidence>
<dbReference type="AlphaFoldDB" id="A0A377JJT4"/>
<name>A0A377JJT4_HAEPA</name>
<protein>
    <submittedName>
        <fullName evidence="2">Uncharacterized protein</fullName>
    </submittedName>
</protein>
<organism evidence="2 3">
    <name type="scientific">Haemophilus parainfluenzae</name>
    <dbReference type="NCBI Taxonomy" id="729"/>
    <lineage>
        <taxon>Bacteria</taxon>
        <taxon>Pseudomonadati</taxon>
        <taxon>Pseudomonadota</taxon>
        <taxon>Gammaproteobacteria</taxon>
        <taxon>Pasteurellales</taxon>
        <taxon>Pasteurellaceae</taxon>
        <taxon>Haemophilus</taxon>
    </lineage>
</organism>
<proteinExistence type="predicted"/>
<accession>A0A377JJT4</accession>
<dbReference type="EMBL" id="UGHY01000002">
    <property type="protein sequence ID" value="STP06044.1"/>
    <property type="molecule type" value="Genomic_DNA"/>
</dbReference>
<evidence type="ECO:0000256" key="1">
    <source>
        <dbReference type="SAM" id="MobiDB-lite"/>
    </source>
</evidence>
<dbReference type="RefSeq" id="WP_115180669.1">
    <property type="nucleotide sequence ID" value="NZ_UGHY01000002.1"/>
</dbReference>
<sequence length="142" mass="15772">MKSYAERKGRSSKKQNQFKKSVNGSTFSMLRHDVVLGQEIEPLSLAAKWVLMKMIGLYNKGNNGNLSAPLNKSKEIFQLSAPGLKKALDELIAADFLEVTRQGGKNQCSLYALTCFSLNDVNKAGITLKATDRPSDKWKKSF</sequence>
<gene>
    <name evidence="2" type="ORF">NCTC10672_02061</name>
</gene>
<feature type="region of interest" description="Disordered" evidence="1">
    <location>
        <begin position="1"/>
        <end position="20"/>
    </location>
</feature>